<comment type="caution">
    <text evidence="1">The sequence shown here is derived from an EMBL/GenBank/DDBJ whole genome shotgun (WGS) entry which is preliminary data.</text>
</comment>
<name>A0A8J4X4P1_CLAMG</name>
<evidence type="ECO:0000313" key="2">
    <source>
        <dbReference type="Proteomes" id="UP000727407"/>
    </source>
</evidence>
<accession>A0A8J4X4P1</accession>
<sequence>MLFSQALAWGRRGSLWQISASENKKEISRVQAIPASDFLKGIFPLKNITLPPIPHANVTEPPCSPKN</sequence>
<dbReference type="Proteomes" id="UP000727407">
    <property type="component" value="Unassembled WGS sequence"/>
</dbReference>
<evidence type="ECO:0000313" key="1">
    <source>
        <dbReference type="EMBL" id="KAF5901621.1"/>
    </source>
</evidence>
<proteinExistence type="predicted"/>
<dbReference type="EMBL" id="QNUK01000108">
    <property type="protein sequence ID" value="KAF5901621.1"/>
    <property type="molecule type" value="Genomic_DNA"/>
</dbReference>
<dbReference type="AlphaFoldDB" id="A0A8J4X4P1"/>
<organism evidence="1 2">
    <name type="scientific">Clarias magur</name>
    <name type="common">Asian catfish</name>
    <name type="synonym">Macropteronotus magur</name>
    <dbReference type="NCBI Taxonomy" id="1594786"/>
    <lineage>
        <taxon>Eukaryota</taxon>
        <taxon>Metazoa</taxon>
        <taxon>Chordata</taxon>
        <taxon>Craniata</taxon>
        <taxon>Vertebrata</taxon>
        <taxon>Euteleostomi</taxon>
        <taxon>Actinopterygii</taxon>
        <taxon>Neopterygii</taxon>
        <taxon>Teleostei</taxon>
        <taxon>Ostariophysi</taxon>
        <taxon>Siluriformes</taxon>
        <taxon>Clariidae</taxon>
        <taxon>Clarias</taxon>
    </lineage>
</organism>
<feature type="non-terminal residue" evidence="1">
    <location>
        <position position="67"/>
    </location>
</feature>
<gene>
    <name evidence="1" type="primary">Ids</name>
    <name evidence="1" type="ORF">DAT39_008608</name>
</gene>
<protein>
    <submittedName>
        <fullName evidence="1">Iduronate 2-sulfatase</fullName>
    </submittedName>
</protein>
<reference evidence="1" key="1">
    <citation type="submission" date="2020-07" db="EMBL/GenBank/DDBJ databases">
        <title>Clarias magur genome sequencing, assembly and annotation.</title>
        <authorList>
            <person name="Kushwaha B."/>
            <person name="Kumar R."/>
            <person name="Das P."/>
            <person name="Joshi C.G."/>
            <person name="Kumar D."/>
            <person name="Nagpure N.S."/>
            <person name="Pandey M."/>
            <person name="Agarwal S."/>
            <person name="Srivastava S."/>
            <person name="Singh M."/>
            <person name="Sahoo L."/>
            <person name="Jayasankar P."/>
            <person name="Meher P.K."/>
            <person name="Koringa P.G."/>
            <person name="Iquebal M.A."/>
            <person name="Das S.P."/>
            <person name="Bit A."/>
            <person name="Patnaik S."/>
            <person name="Patel N."/>
            <person name="Shah T.M."/>
            <person name="Hinsu A."/>
            <person name="Jena J.K."/>
        </authorList>
    </citation>
    <scope>NUCLEOTIDE SEQUENCE</scope>
    <source>
        <strain evidence="1">CIFAMagur01</strain>
        <tissue evidence="1">Testis</tissue>
    </source>
</reference>
<keyword evidence="2" id="KW-1185">Reference proteome</keyword>